<sequence length="133" mass="15074">MLSSSSTSPPLRQVVAAGISSPELLHVLQCCSLGPVKLDYHLPEARWRIFIEWPRVSLTEQNQCRTLFKLFQILIVGGHFTSTRVESLMFLSQFSDQVVEQIRCEVVPVEVEGSKQLKMVFALPKSLVILFEK</sequence>
<comment type="caution">
    <text evidence="1">The sequence shown here is derived from an EMBL/GenBank/DDBJ whole genome shotgun (WGS) entry which is preliminary data.</text>
</comment>
<dbReference type="EMBL" id="CASHTH010004303">
    <property type="protein sequence ID" value="CAI8055783.1"/>
    <property type="molecule type" value="Genomic_DNA"/>
</dbReference>
<evidence type="ECO:0000313" key="2">
    <source>
        <dbReference type="Proteomes" id="UP001174909"/>
    </source>
</evidence>
<accession>A0AA35TWJ2</accession>
<proteinExistence type="predicted"/>
<protein>
    <submittedName>
        <fullName evidence="1">Uncharacterized protein</fullName>
    </submittedName>
</protein>
<reference evidence="1" key="1">
    <citation type="submission" date="2023-03" db="EMBL/GenBank/DDBJ databases">
        <authorList>
            <person name="Steffen K."/>
            <person name="Cardenas P."/>
        </authorList>
    </citation>
    <scope>NUCLEOTIDE SEQUENCE</scope>
</reference>
<keyword evidence="2" id="KW-1185">Reference proteome</keyword>
<organism evidence="1 2">
    <name type="scientific">Geodia barretti</name>
    <name type="common">Barrett's horny sponge</name>
    <dbReference type="NCBI Taxonomy" id="519541"/>
    <lineage>
        <taxon>Eukaryota</taxon>
        <taxon>Metazoa</taxon>
        <taxon>Porifera</taxon>
        <taxon>Demospongiae</taxon>
        <taxon>Heteroscleromorpha</taxon>
        <taxon>Tetractinellida</taxon>
        <taxon>Astrophorina</taxon>
        <taxon>Geodiidae</taxon>
        <taxon>Geodia</taxon>
    </lineage>
</organism>
<dbReference type="AlphaFoldDB" id="A0AA35TWJ2"/>
<dbReference type="Proteomes" id="UP001174909">
    <property type="component" value="Unassembled WGS sequence"/>
</dbReference>
<gene>
    <name evidence="1" type="ORF">GBAR_LOCUS30420</name>
</gene>
<name>A0AA35TWJ2_GEOBA</name>
<evidence type="ECO:0000313" key="1">
    <source>
        <dbReference type="EMBL" id="CAI8055783.1"/>
    </source>
</evidence>